<keyword evidence="3" id="KW-0436">Ligase</keyword>
<gene>
    <name evidence="3" type="ORF">ACFPEL_12530</name>
</gene>
<evidence type="ECO:0000313" key="4">
    <source>
        <dbReference type="Proteomes" id="UP001595909"/>
    </source>
</evidence>
<dbReference type="RefSeq" id="WP_378014950.1">
    <property type="nucleotide sequence ID" value="NZ_BAABHN010000024.1"/>
</dbReference>
<proteinExistence type="predicted"/>
<dbReference type="InterPro" id="IPR036565">
    <property type="entry name" value="Mur-like_cat_sf"/>
</dbReference>
<dbReference type="EMBL" id="JBHSIM010000024">
    <property type="protein sequence ID" value="MFC4833233.1"/>
    <property type="molecule type" value="Genomic_DNA"/>
</dbReference>
<dbReference type="Gene3D" id="3.40.1190.10">
    <property type="entry name" value="Mur-like, catalytic domain"/>
    <property type="match status" value="1"/>
</dbReference>
<sequence length="203" mass="20785">MVVTGTNGKTTTTHLVAAALGGRGPIAHNASGSNMTDGAVNALLAAPTAKLAALEVDELHLGEVLDGAQPAVVVVLNRSRDQLDRVSEVREVARTVRRALDAHPETIVVGNADDPTVVRADRNGPAAGRAVGPPTIPPGSTRGPGVTAPRAARARTRRESPPAPRPPAPRRPARPPAQAGQPCPRAAAWSSRRNIGPVSVGSS</sequence>
<feature type="compositionally biased region" description="Pro residues" evidence="1">
    <location>
        <begin position="161"/>
        <end position="170"/>
    </location>
</feature>
<dbReference type="SUPFAM" id="SSF53623">
    <property type="entry name" value="MurD-like peptide ligases, catalytic domain"/>
    <property type="match status" value="1"/>
</dbReference>
<name>A0ABV9RIW7_9PSEU</name>
<keyword evidence="4" id="KW-1185">Reference proteome</keyword>
<comment type="caution">
    <text evidence="3">The sequence shown here is derived from an EMBL/GenBank/DDBJ whole genome shotgun (WGS) entry which is preliminary data.</text>
</comment>
<accession>A0ABV9RIW7</accession>
<evidence type="ECO:0000259" key="2">
    <source>
        <dbReference type="Pfam" id="PF08245"/>
    </source>
</evidence>
<dbReference type="Proteomes" id="UP001595909">
    <property type="component" value="Unassembled WGS sequence"/>
</dbReference>
<evidence type="ECO:0000313" key="3">
    <source>
        <dbReference type="EMBL" id="MFC4833233.1"/>
    </source>
</evidence>
<organism evidence="3 4">
    <name type="scientific">Actinomycetospora chibensis</name>
    <dbReference type="NCBI Taxonomy" id="663606"/>
    <lineage>
        <taxon>Bacteria</taxon>
        <taxon>Bacillati</taxon>
        <taxon>Actinomycetota</taxon>
        <taxon>Actinomycetes</taxon>
        <taxon>Pseudonocardiales</taxon>
        <taxon>Pseudonocardiaceae</taxon>
        <taxon>Actinomycetospora</taxon>
    </lineage>
</organism>
<dbReference type="Pfam" id="PF08245">
    <property type="entry name" value="Mur_ligase_M"/>
    <property type="match status" value="1"/>
</dbReference>
<protein>
    <submittedName>
        <fullName evidence="3">Mur ligase family protein</fullName>
    </submittedName>
</protein>
<evidence type="ECO:0000256" key="1">
    <source>
        <dbReference type="SAM" id="MobiDB-lite"/>
    </source>
</evidence>
<feature type="compositionally biased region" description="Low complexity" evidence="1">
    <location>
        <begin position="176"/>
        <end position="188"/>
    </location>
</feature>
<dbReference type="PANTHER" id="PTHR23135">
    <property type="entry name" value="MUR LIGASE FAMILY MEMBER"/>
    <property type="match status" value="1"/>
</dbReference>
<dbReference type="InterPro" id="IPR013221">
    <property type="entry name" value="Mur_ligase_cen"/>
</dbReference>
<reference evidence="4" key="1">
    <citation type="journal article" date="2019" name="Int. J. Syst. Evol. Microbiol.">
        <title>The Global Catalogue of Microorganisms (GCM) 10K type strain sequencing project: providing services to taxonomists for standard genome sequencing and annotation.</title>
        <authorList>
            <consortium name="The Broad Institute Genomics Platform"/>
            <consortium name="The Broad Institute Genome Sequencing Center for Infectious Disease"/>
            <person name="Wu L."/>
            <person name="Ma J."/>
        </authorList>
    </citation>
    <scope>NUCLEOTIDE SEQUENCE [LARGE SCALE GENOMIC DNA]</scope>
    <source>
        <strain evidence="4">CCUG 50347</strain>
    </source>
</reference>
<dbReference type="GO" id="GO:0016874">
    <property type="term" value="F:ligase activity"/>
    <property type="evidence" value="ECO:0007669"/>
    <property type="project" value="UniProtKB-KW"/>
</dbReference>
<dbReference type="PANTHER" id="PTHR23135:SF7">
    <property type="entry name" value="LIPID II ISOGLUTAMINYL SYNTHASE (GLUTAMINE-HYDROLYZING) SUBUNIT MURT"/>
    <property type="match status" value="1"/>
</dbReference>
<feature type="domain" description="Mur ligase central" evidence="2">
    <location>
        <begin position="3"/>
        <end position="116"/>
    </location>
</feature>
<feature type="region of interest" description="Disordered" evidence="1">
    <location>
        <begin position="112"/>
        <end position="203"/>
    </location>
</feature>